<sequence length="377" mass="43751">MPSQKSNLPKVAIIVLSWNGRKFLEISLPSLKKLFYPKNKLKIILVDNGSVDGTSSWVKKNFPDIYVIKNKKNLGFSKSNNQGFIKALSDKKIKYILTLNNDVEVDKKWLINLVNFMEKEKTVGICASKIHNFYERNVIDSCGDFFSKGNLRVINRGRNQIDRGQFDKPQEALSACAAASIFRRETLQELKVSGEYFDEDFFNYIEDVDLNIRARLMGWSIYYLPNALIYHVGSGTTSKISKIYKEYVSRRNRILMAVKNFPIRLMLLLVFKYTFPSTVGINYYLTRGLKSKIKKGFGHYAKKGLAFYLKLFFDRYLISGNPDRLALLEAFWIQIRAIVATIPLIPKMFHKRKLILKKQVVSTYEIERWTDKLAIRN</sequence>
<dbReference type="Proteomes" id="UP000034181">
    <property type="component" value="Unassembled WGS sequence"/>
</dbReference>
<keyword evidence="4" id="KW-0472">Membrane</keyword>
<feature type="transmembrane region" description="Helical" evidence="4">
    <location>
        <begin position="261"/>
        <end position="285"/>
    </location>
</feature>
<evidence type="ECO:0000313" key="6">
    <source>
        <dbReference type="EMBL" id="KKQ74272.1"/>
    </source>
</evidence>
<evidence type="ECO:0000256" key="3">
    <source>
        <dbReference type="ARBA" id="ARBA00022679"/>
    </source>
</evidence>
<evidence type="ECO:0000313" key="7">
    <source>
        <dbReference type="Proteomes" id="UP000034181"/>
    </source>
</evidence>
<organism evidence="6 7">
    <name type="scientific">Candidatus Woesebacteria bacterium GW2011_GWB1_38_5b</name>
    <dbReference type="NCBI Taxonomy" id="1618569"/>
    <lineage>
        <taxon>Bacteria</taxon>
        <taxon>Candidatus Woeseibacteriota</taxon>
    </lineage>
</organism>
<gene>
    <name evidence="6" type="ORF">US96_C0036G0004</name>
</gene>
<keyword evidence="4" id="KW-1133">Transmembrane helix</keyword>
<comment type="similarity">
    <text evidence="1">Belongs to the glycosyltransferase 2 family.</text>
</comment>
<dbReference type="Gene3D" id="3.90.550.10">
    <property type="entry name" value="Spore Coat Polysaccharide Biosynthesis Protein SpsA, Chain A"/>
    <property type="match status" value="1"/>
</dbReference>
<evidence type="ECO:0000259" key="5">
    <source>
        <dbReference type="Pfam" id="PF00535"/>
    </source>
</evidence>
<evidence type="ECO:0000256" key="1">
    <source>
        <dbReference type="ARBA" id="ARBA00006739"/>
    </source>
</evidence>
<keyword evidence="4" id="KW-0812">Transmembrane</keyword>
<name>A0A0G0K629_9BACT</name>
<dbReference type="PANTHER" id="PTHR43179:SF12">
    <property type="entry name" value="GALACTOFURANOSYLTRANSFERASE GLFT2"/>
    <property type="match status" value="1"/>
</dbReference>
<feature type="domain" description="Glycosyltransferase 2-like" evidence="5">
    <location>
        <begin position="13"/>
        <end position="189"/>
    </location>
</feature>
<evidence type="ECO:0000256" key="4">
    <source>
        <dbReference type="SAM" id="Phobius"/>
    </source>
</evidence>
<reference evidence="6 7" key="1">
    <citation type="journal article" date="2015" name="Nature">
        <title>rRNA introns, odd ribosomes, and small enigmatic genomes across a large radiation of phyla.</title>
        <authorList>
            <person name="Brown C.T."/>
            <person name="Hug L.A."/>
            <person name="Thomas B.C."/>
            <person name="Sharon I."/>
            <person name="Castelle C.J."/>
            <person name="Singh A."/>
            <person name="Wilkins M.J."/>
            <person name="Williams K.H."/>
            <person name="Banfield J.F."/>
        </authorList>
    </citation>
    <scope>NUCLEOTIDE SEQUENCE [LARGE SCALE GENOMIC DNA]</scope>
</reference>
<dbReference type="GO" id="GO:0016757">
    <property type="term" value="F:glycosyltransferase activity"/>
    <property type="evidence" value="ECO:0007669"/>
    <property type="project" value="UniProtKB-KW"/>
</dbReference>
<accession>A0A0G0K629</accession>
<dbReference type="EMBL" id="LBUZ01000036">
    <property type="protein sequence ID" value="KKQ74272.1"/>
    <property type="molecule type" value="Genomic_DNA"/>
</dbReference>
<comment type="caution">
    <text evidence="6">The sequence shown here is derived from an EMBL/GenBank/DDBJ whole genome shotgun (WGS) entry which is preliminary data.</text>
</comment>
<protein>
    <submittedName>
        <fullName evidence="6">Putative glycosyltransferase</fullName>
    </submittedName>
</protein>
<keyword evidence="2" id="KW-0328">Glycosyltransferase</keyword>
<dbReference type="AlphaFoldDB" id="A0A0G0K629"/>
<dbReference type="Pfam" id="PF00535">
    <property type="entry name" value="Glycos_transf_2"/>
    <property type="match status" value="1"/>
</dbReference>
<dbReference type="PANTHER" id="PTHR43179">
    <property type="entry name" value="RHAMNOSYLTRANSFERASE WBBL"/>
    <property type="match status" value="1"/>
</dbReference>
<dbReference type="SUPFAM" id="SSF53448">
    <property type="entry name" value="Nucleotide-diphospho-sugar transferases"/>
    <property type="match status" value="1"/>
</dbReference>
<keyword evidence="3 6" id="KW-0808">Transferase</keyword>
<evidence type="ECO:0000256" key="2">
    <source>
        <dbReference type="ARBA" id="ARBA00022676"/>
    </source>
</evidence>
<proteinExistence type="inferred from homology"/>
<dbReference type="InterPro" id="IPR001173">
    <property type="entry name" value="Glyco_trans_2-like"/>
</dbReference>
<dbReference type="CDD" id="cd04186">
    <property type="entry name" value="GT_2_like_c"/>
    <property type="match status" value="1"/>
</dbReference>
<dbReference type="InterPro" id="IPR029044">
    <property type="entry name" value="Nucleotide-diphossugar_trans"/>
</dbReference>